<dbReference type="SUPFAM" id="SSF51182">
    <property type="entry name" value="RmlC-like cupins"/>
    <property type="match status" value="1"/>
</dbReference>
<sequence length="170" mass="19496">MNTTNNTVQKIVEKLDLLPHPEGGFYKENYRSSEFIKQPHLPNRFSGDRNFSTAIYFLLTSGNFSAFHRIQQDEVWHFYEGSPLNVHVITPEGNYTKHKVGHIHQGLQPQLIVPKGCWFASNIDEEDSYTLVGCTVAPGFDFSDFELAVEKDLSKLYPQHSHIINQLTRS</sequence>
<dbReference type="Proteomes" id="UP001596997">
    <property type="component" value="Unassembled WGS sequence"/>
</dbReference>
<proteinExistence type="predicted"/>
<dbReference type="PANTHER" id="PTHR33387">
    <property type="entry name" value="RMLC-LIKE JELLY ROLL FOLD PROTEIN"/>
    <property type="match status" value="1"/>
</dbReference>
<dbReference type="CDD" id="cd06121">
    <property type="entry name" value="cupin_YML079wp"/>
    <property type="match status" value="1"/>
</dbReference>
<dbReference type="RefSeq" id="WP_377712546.1">
    <property type="nucleotide sequence ID" value="NZ_JBHTJM010000002.1"/>
</dbReference>
<dbReference type="InterPro" id="IPR039935">
    <property type="entry name" value="YML079W-like"/>
</dbReference>
<dbReference type="EMBL" id="JBHTJM010000002">
    <property type="protein sequence ID" value="MFD0962655.1"/>
    <property type="molecule type" value="Genomic_DNA"/>
</dbReference>
<feature type="domain" description="DUF985" evidence="1">
    <location>
        <begin position="9"/>
        <end position="148"/>
    </location>
</feature>
<name>A0ABW3HYL1_9FLAO</name>
<keyword evidence="3" id="KW-1185">Reference proteome</keyword>
<dbReference type="InterPro" id="IPR014710">
    <property type="entry name" value="RmlC-like_jellyroll"/>
</dbReference>
<evidence type="ECO:0000313" key="3">
    <source>
        <dbReference type="Proteomes" id="UP001596997"/>
    </source>
</evidence>
<protein>
    <submittedName>
        <fullName evidence="2">Cupin domain-containing protein</fullName>
    </submittedName>
</protein>
<comment type="caution">
    <text evidence="2">The sequence shown here is derived from an EMBL/GenBank/DDBJ whole genome shotgun (WGS) entry which is preliminary data.</text>
</comment>
<reference evidence="3" key="1">
    <citation type="journal article" date="2019" name="Int. J. Syst. Evol. Microbiol.">
        <title>The Global Catalogue of Microorganisms (GCM) 10K type strain sequencing project: providing services to taxonomists for standard genome sequencing and annotation.</title>
        <authorList>
            <consortium name="The Broad Institute Genomics Platform"/>
            <consortium name="The Broad Institute Genome Sequencing Center for Infectious Disease"/>
            <person name="Wu L."/>
            <person name="Ma J."/>
        </authorList>
    </citation>
    <scope>NUCLEOTIDE SEQUENCE [LARGE SCALE GENOMIC DNA]</scope>
    <source>
        <strain evidence="3">CCUG 62114</strain>
    </source>
</reference>
<gene>
    <name evidence="2" type="ORF">ACFQ1O_01400</name>
</gene>
<evidence type="ECO:0000313" key="2">
    <source>
        <dbReference type="EMBL" id="MFD0962655.1"/>
    </source>
</evidence>
<dbReference type="InterPro" id="IPR009327">
    <property type="entry name" value="Cupin_DUF985"/>
</dbReference>
<dbReference type="InterPro" id="IPR011051">
    <property type="entry name" value="RmlC_Cupin_sf"/>
</dbReference>
<accession>A0ABW3HYL1</accession>
<organism evidence="2 3">
    <name type="scientific">Pseudofulvibacter geojedonensis</name>
    <dbReference type="NCBI Taxonomy" id="1123758"/>
    <lineage>
        <taxon>Bacteria</taxon>
        <taxon>Pseudomonadati</taxon>
        <taxon>Bacteroidota</taxon>
        <taxon>Flavobacteriia</taxon>
        <taxon>Flavobacteriales</taxon>
        <taxon>Flavobacteriaceae</taxon>
        <taxon>Pseudofulvibacter</taxon>
    </lineage>
</organism>
<dbReference type="PANTHER" id="PTHR33387:SF3">
    <property type="entry name" value="DUF985 DOMAIN-CONTAINING PROTEIN"/>
    <property type="match status" value="1"/>
</dbReference>
<dbReference type="Pfam" id="PF06172">
    <property type="entry name" value="Cupin_5"/>
    <property type="match status" value="1"/>
</dbReference>
<dbReference type="Gene3D" id="2.60.120.10">
    <property type="entry name" value="Jelly Rolls"/>
    <property type="match status" value="1"/>
</dbReference>
<evidence type="ECO:0000259" key="1">
    <source>
        <dbReference type="Pfam" id="PF06172"/>
    </source>
</evidence>